<feature type="non-terminal residue" evidence="1">
    <location>
        <position position="1"/>
    </location>
</feature>
<dbReference type="AlphaFoldDB" id="X1RNR3"/>
<dbReference type="EMBL" id="BARV01034126">
    <property type="protein sequence ID" value="GAI57159.1"/>
    <property type="molecule type" value="Genomic_DNA"/>
</dbReference>
<accession>X1RNR3</accession>
<comment type="caution">
    <text evidence="1">The sequence shown here is derived from an EMBL/GenBank/DDBJ whole genome shotgun (WGS) entry which is preliminary data.</text>
</comment>
<name>X1RNR3_9ZZZZ</name>
<proteinExistence type="predicted"/>
<gene>
    <name evidence="1" type="ORF">S06H3_53523</name>
</gene>
<reference evidence="1" key="1">
    <citation type="journal article" date="2014" name="Front. Microbiol.">
        <title>High frequency of phylogenetically diverse reductive dehalogenase-homologous genes in deep subseafloor sedimentary metagenomes.</title>
        <authorList>
            <person name="Kawai M."/>
            <person name="Futagami T."/>
            <person name="Toyoda A."/>
            <person name="Takaki Y."/>
            <person name="Nishi S."/>
            <person name="Hori S."/>
            <person name="Arai W."/>
            <person name="Tsubouchi T."/>
            <person name="Morono Y."/>
            <person name="Uchiyama I."/>
            <person name="Ito T."/>
            <person name="Fujiyama A."/>
            <person name="Inagaki F."/>
            <person name="Takami H."/>
        </authorList>
    </citation>
    <scope>NUCLEOTIDE SEQUENCE</scope>
    <source>
        <strain evidence="1">Expedition CK06-06</strain>
    </source>
</reference>
<sequence length="61" mass="6640">SGILSHAQGAGATVAGRDLETVGEAFKDERLSGLQDIRRIRSQRRKYTQESGAGRLDGKIR</sequence>
<protein>
    <submittedName>
        <fullName evidence="1">Uncharacterized protein</fullName>
    </submittedName>
</protein>
<organism evidence="1">
    <name type="scientific">marine sediment metagenome</name>
    <dbReference type="NCBI Taxonomy" id="412755"/>
    <lineage>
        <taxon>unclassified sequences</taxon>
        <taxon>metagenomes</taxon>
        <taxon>ecological metagenomes</taxon>
    </lineage>
</organism>
<evidence type="ECO:0000313" key="1">
    <source>
        <dbReference type="EMBL" id="GAI57159.1"/>
    </source>
</evidence>